<evidence type="ECO:0000256" key="2">
    <source>
        <dbReference type="ARBA" id="ARBA00006153"/>
    </source>
</evidence>
<keyword evidence="7" id="KW-0862">Zinc</keyword>
<feature type="binding site" evidence="8">
    <location>
        <position position="280"/>
    </location>
    <ligand>
        <name>allantoate</name>
        <dbReference type="ChEBI" id="CHEBI:17536"/>
    </ligand>
</feature>
<dbReference type="InterPro" id="IPR002933">
    <property type="entry name" value="Peptidase_M20"/>
</dbReference>
<dbReference type="RefSeq" id="WP_118889915.1">
    <property type="nucleotide sequence ID" value="NZ_JBHTNL010000007.1"/>
</dbReference>
<name>A0A417YDI1_9BACI</name>
<evidence type="ECO:0000313" key="9">
    <source>
        <dbReference type="EMBL" id="RHW30668.1"/>
    </source>
</evidence>
<comment type="caution">
    <text evidence="9">The sequence shown here is derived from an EMBL/GenBank/DDBJ whole genome shotgun (WGS) entry which is preliminary data.</text>
</comment>
<keyword evidence="10" id="KW-1185">Reference proteome</keyword>
<evidence type="ECO:0000256" key="4">
    <source>
        <dbReference type="ARBA" id="ARBA00022723"/>
    </source>
</evidence>
<comment type="subunit">
    <text evidence="3">Homodimer.</text>
</comment>
<evidence type="ECO:0000256" key="6">
    <source>
        <dbReference type="ARBA" id="ARBA00023211"/>
    </source>
</evidence>
<feature type="binding site" evidence="8">
    <location>
        <position position="293"/>
    </location>
    <ligand>
        <name>allantoate</name>
        <dbReference type="ChEBI" id="CHEBI:17536"/>
    </ligand>
</feature>
<evidence type="ECO:0000256" key="7">
    <source>
        <dbReference type="PIRSR" id="PIRSR001235-1"/>
    </source>
</evidence>
<evidence type="ECO:0000313" key="10">
    <source>
        <dbReference type="Proteomes" id="UP000285456"/>
    </source>
</evidence>
<accession>A0A417YDI1</accession>
<feature type="binding site" evidence="7">
    <location>
        <position position="387"/>
    </location>
    <ligand>
        <name>Zn(2+)</name>
        <dbReference type="ChEBI" id="CHEBI:29105"/>
        <label>2</label>
    </ligand>
</feature>
<dbReference type="EMBL" id="QWEH01000012">
    <property type="protein sequence ID" value="RHW30668.1"/>
    <property type="molecule type" value="Genomic_DNA"/>
</dbReference>
<dbReference type="Proteomes" id="UP000285456">
    <property type="component" value="Unassembled WGS sequence"/>
</dbReference>
<dbReference type="Gene3D" id="3.30.70.360">
    <property type="match status" value="1"/>
</dbReference>
<keyword evidence="5 9" id="KW-0378">Hydrolase</keyword>
<dbReference type="PANTHER" id="PTHR32494">
    <property type="entry name" value="ALLANTOATE DEIMINASE-RELATED"/>
    <property type="match status" value="1"/>
</dbReference>
<feature type="binding site" evidence="8">
    <location>
        <position position="216"/>
    </location>
    <ligand>
        <name>allantoate</name>
        <dbReference type="ChEBI" id="CHEBI:17536"/>
    </ligand>
</feature>
<dbReference type="NCBIfam" id="TIGR01879">
    <property type="entry name" value="hydantase"/>
    <property type="match status" value="1"/>
</dbReference>
<dbReference type="CDD" id="cd03884">
    <property type="entry name" value="M20_bAS"/>
    <property type="match status" value="1"/>
</dbReference>
<evidence type="ECO:0000256" key="8">
    <source>
        <dbReference type="PIRSR" id="PIRSR001235-2"/>
    </source>
</evidence>
<evidence type="ECO:0000256" key="1">
    <source>
        <dbReference type="ARBA" id="ARBA00001936"/>
    </source>
</evidence>
<dbReference type="Pfam" id="PF01546">
    <property type="entry name" value="Peptidase_M20"/>
    <property type="match status" value="1"/>
</dbReference>
<feature type="binding site" evidence="7">
    <location>
        <position position="126"/>
    </location>
    <ligand>
        <name>Zn(2+)</name>
        <dbReference type="ChEBI" id="CHEBI:29105"/>
        <label>2</label>
    </ligand>
</feature>
<dbReference type="InterPro" id="IPR010158">
    <property type="entry name" value="Amidase_Cbmase"/>
</dbReference>
<comment type="cofactor">
    <cofactor evidence="1">
        <name>Mn(2+)</name>
        <dbReference type="ChEBI" id="CHEBI:29035"/>
    </cofactor>
</comment>
<reference evidence="9 10" key="1">
    <citation type="journal article" date="2007" name="Int. J. Syst. Evol. Microbiol.">
        <title>Oceanobacillus profundus sp. nov., isolated from a deep-sea sediment core.</title>
        <authorList>
            <person name="Kim Y.G."/>
            <person name="Choi D.H."/>
            <person name="Hyun S."/>
            <person name="Cho B.C."/>
        </authorList>
    </citation>
    <scope>NUCLEOTIDE SEQUENCE [LARGE SCALE GENOMIC DNA]</scope>
    <source>
        <strain evidence="9 10">DSM 18246</strain>
    </source>
</reference>
<organism evidence="9 10">
    <name type="scientific">Oceanobacillus profundus</name>
    <dbReference type="NCBI Taxonomy" id="372463"/>
    <lineage>
        <taxon>Bacteria</taxon>
        <taxon>Bacillati</taxon>
        <taxon>Bacillota</taxon>
        <taxon>Bacilli</taxon>
        <taxon>Bacillales</taxon>
        <taxon>Bacillaceae</taxon>
        <taxon>Oceanobacillus</taxon>
    </lineage>
</organism>
<dbReference type="SUPFAM" id="SSF55031">
    <property type="entry name" value="Bacterial exopeptidase dimerisation domain"/>
    <property type="match status" value="1"/>
</dbReference>
<gene>
    <name evidence="9" type="ORF">D1B32_16270</name>
</gene>
<feature type="binding site" evidence="7">
    <location>
        <position position="91"/>
    </location>
    <ligand>
        <name>Zn(2+)</name>
        <dbReference type="ChEBI" id="CHEBI:29105"/>
        <label>1</label>
    </ligand>
</feature>
<protein>
    <submittedName>
        <fullName evidence="9">Zn-dependent hydrolase</fullName>
    </submittedName>
</protein>
<comment type="cofactor">
    <cofactor evidence="7">
        <name>Zn(2+)</name>
        <dbReference type="ChEBI" id="CHEBI:29105"/>
    </cofactor>
    <text evidence="7">Binds 2 Zn(2+) ions per subunit.</text>
</comment>
<dbReference type="SUPFAM" id="SSF53187">
    <property type="entry name" value="Zn-dependent exopeptidases"/>
    <property type="match status" value="1"/>
</dbReference>
<dbReference type="GO" id="GO:0016813">
    <property type="term" value="F:hydrolase activity, acting on carbon-nitrogen (but not peptide) bonds, in linear amidines"/>
    <property type="evidence" value="ECO:0007669"/>
    <property type="project" value="InterPro"/>
</dbReference>
<dbReference type="OrthoDB" id="9808195at2"/>
<comment type="similarity">
    <text evidence="2">Belongs to the peptidase M20 family.</text>
</comment>
<keyword evidence="4 7" id="KW-0479">Metal-binding</keyword>
<dbReference type="InterPro" id="IPR036264">
    <property type="entry name" value="Bact_exopeptidase_dim_dom"/>
</dbReference>
<evidence type="ECO:0000256" key="3">
    <source>
        <dbReference type="ARBA" id="ARBA00011738"/>
    </source>
</evidence>
<evidence type="ECO:0000256" key="5">
    <source>
        <dbReference type="ARBA" id="ARBA00022801"/>
    </source>
</evidence>
<feature type="binding site" evidence="7">
    <location>
        <position position="191"/>
    </location>
    <ligand>
        <name>Zn(2+)</name>
        <dbReference type="ChEBI" id="CHEBI:29105"/>
        <label>1</label>
    </ligand>
</feature>
<keyword evidence="6" id="KW-0464">Manganese</keyword>
<feature type="binding site" evidence="7">
    <location>
        <position position="91"/>
    </location>
    <ligand>
        <name>Zn(2+)</name>
        <dbReference type="ChEBI" id="CHEBI:29105"/>
        <label>2</label>
    </ligand>
</feature>
<sequence>MSNLTKWLEDKLLALNVTDTMARPDGFTRLSFTKEEKAAHIQFEQIAAELGLKTYQDQAGNCWAVWEVDPSASTIAMGSHLDTVDCGGGYDGVAGVLTALTAVKGLQDIGFHPIKNIAVICFIAEESARFGVSTIGSKAITGQLKLKEMEAIKDRNGIKMKQAMTDYGLDWESIEAAVLSLDSLESFIELHIEQGMELQETGAEIGIVKGIACPVRLVITAKGMANHTGTTRMHQRQDAFVAIAPLVNFVQEEALKVNEKSEVPLVATVSTIRLHPNAMNVIPGEVELGIDIRSVDDRLKRDFAENIRTFVSELEVKKQIRIGVKTLVDNDSVKMDNIMHAKLTQASKTIGYETLSMNSGAGHDVMNMAANWPAGLIFIPCKDGLSHHPREFASIESLEKGTKVMMTFLQQEAGEPI</sequence>
<dbReference type="PIRSF" id="PIRSF001235">
    <property type="entry name" value="Amidase_carbamoylase"/>
    <property type="match status" value="1"/>
</dbReference>
<feature type="binding site" evidence="7">
    <location>
        <position position="80"/>
    </location>
    <ligand>
        <name>Zn(2+)</name>
        <dbReference type="ChEBI" id="CHEBI:29105"/>
        <label>1</label>
    </ligand>
</feature>
<dbReference type="Gene3D" id="3.40.630.10">
    <property type="entry name" value="Zn peptidases"/>
    <property type="match status" value="1"/>
</dbReference>
<dbReference type="GO" id="GO:0046872">
    <property type="term" value="F:metal ion binding"/>
    <property type="evidence" value="ECO:0007669"/>
    <property type="project" value="UniProtKB-KW"/>
</dbReference>
<dbReference type="PANTHER" id="PTHR32494:SF19">
    <property type="entry name" value="ALLANTOATE DEIMINASE-RELATED"/>
    <property type="match status" value="1"/>
</dbReference>
<proteinExistence type="inferred from homology"/>
<dbReference type="AlphaFoldDB" id="A0A417YDI1"/>